<feature type="domain" description="Peptidase S11 D-Ala-D-Ala carboxypeptidase A C-terminal" evidence="17">
    <location>
        <begin position="267"/>
        <end position="357"/>
    </location>
</feature>
<evidence type="ECO:0000256" key="1">
    <source>
        <dbReference type="ARBA" id="ARBA00003217"/>
    </source>
</evidence>
<dbReference type="Pfam" id="PF00768">
    <property type="entry name" value="Peptidase_S11"/>
    <property type="match status" value="1"/>
</dbReference>
<name>A0A212PVG5_RHOAC</name>
<evidence type="ECO:0000313" key="19">
    <source>
        <dbReference type="Proteomes" id="UP000198418"/>
    </source>
</evidence>
<dbReference type="EMBL" id="FYDG01000001">
    <property type="protein sequence ID" value="SNB50938.1"/>
    <property type="molecule type" value="Genomic_DNA"/>
</dbReference>
<dbReference type="PANTHER" id="PTHR21581:SF6">
    <property type="entry name" value="TRAFFICKING PROTEIN PARTICLE COMPLEX SUBUNIT 12"/>
    <property type="match status" value="1"/>
</dbReference>
<dbReference type="GO" id="GO:0071555">
    <property type="term" value="P:cell wall organization"/>
    <property type="evidence" value="ECO:0007669"/>
    <property type="project" value="UniProtKB-KW"/>
</dbReference>
<reference evidence="19" key="1">
    <citation type="submission" date="2017-06" db="EMBL/GenBank/DDBJ databases">
        <authorList>
            <person name="Varghese N."/>
            <person name="Submissions S."/>
        </authorList>
    </citation>
    <scope>NUCLEOTIDE SEQUENCE [LARGE SCALE GENOMIC DNA]</scope>
    <source>
        <strain evidence="19">DSM 137</strain>
    </source>
</reference>
<dbReference type="SUPFAM" id="SSF69189">
    <property type="entry name" value="Penicillin-binding protein associated domain"/>
    <property type="match status" value="1"/>
</dbReference>
<dbReference type="EC" id="3.4.16.4" evidence="4"/>
<dbReference type="Proteomes" id="UP000198418">
    <property type="component" value="Unassembled WGS sequence"/>
</dbReference>
<dbReference type="UniPathway" id="UPA00219"/>
<protein>
    <recommendedName>
        <fullName evidence="4">serine-type D-Ala-D-Ala carboxypeptidase</fullName>
        <ecNumber evidence="4">3.4.16.4</ecNumber>
    </recommendedName>
</protein>
<comment type="pathway">
    <text evidence="2">Cell wall biogenesis; peptidoglycan biosynthesis.</text>
</comment>
<dbReference type="AlphaFoldDB" id="A0A212PVG5"/>
<comment type="catalytic activity">
    <reaction evidence="12">
        <text>Preferential cleavage: (Ac)2-L-Lys-D-Ala-|-D-Ala. Also transpeptidation of peptidyl-alanyl moieties that are N-acyl substituents of D-alanine.</text>
        <dbReference type="EC" id="3.4.16.4"/>
    </reaction>
</comment>
<dbReference type="RefSeq" id="WP_244593231.1">
    <property type="nucleotide sequence ID" value="NZ_FYDG01000001.1"/>
</dbReference>
<feature type="active site" description="Acyl-ester intermediate" evidence="13">
    <location>
        <position position="53"/>
    </location>
</feature>
<dbReference type="GO" id="GO:0009252">
    <property type="term" value="P:peptidoglycan biosynthetic process"/>
    <property type="evidence" value="ECO:0007669"/>
    <property type="project" value="UniProtKB-UniPathway"/>
</dbReference>
<dbReference type="GO" id="GO:0008360">
    <property type="term" value="P:regulation of cell shape"/>
    <property type="evidence" value="ECO:0007669"/>
    <property type="project" value="UniProtKB-KW"/>
</dbReference>
<evidence type="ECO:0000256" key="12">
    <source>
        <dbReference type="ARBA" id="ARBA00034000"/>
    </source>
</evidence>
<evidence type="ECO:0000256" key="7">
    <source>
        <dbReference type="ARBA" id="ARBA00022729"/>
    </source>
</evidence>
<feature type="binding site" evidence="14">
    <location>
        <position position="217"/>
    </location>
    <ligand>
        <name>substrate</name>
    </ligand>
</feature>
<dbReference type="PANTHER" id="PTHR21581">
    <property type="entry name" value="D-ALANYL-D-ALANINE CARBOXYPEPTIDASE"/>
    <property type="match status" value="1"/>
</dbReference>
<dbReference type="PRINTS" id="PR00725">
    <property type="entry name" value="DADACBPTASE1"/>
</dbReference>
<dbReference type="Gene3D" id="3.40.710.10">
    <property type="entry name" value="DD-peptidase/beta-lactamase superfamily"/>
    <property type="match status" value="1"/>
</dbReference>
<evidence type="ECO:0000256" key="6">
    <source>
        <dbReference type="ARBA" id="ARBA00022670"/>
    </source>
</evidence>
<evidence type="ECO:0000313" key="18">
    <source>
        <dbReference type="EMBL" id="SNB50938.1"/>
    </source>
</evidence>
<keyword evidence="6" id="KW-0645">Protease</keyword>
<evidence type="ECO:0000256" key="15">
    <source>
        <dbReference type="RuleBase" id="RU004016"/>
    </source>
</evidence>
<keyword evidence="10" id="KW-0573">Peptidoglycan synthesis</keyword>
<feature type="signal peptide" evidence="16">
    <location>
        <begin position="1"/>
        <end position="17"/>
    </location>
</feature>
<evidence type="ECO:0000256" key="2">
    <source>
        <dbReference type="ARBA" id="ARBA00004752"/>
    </source>
</evidence>
<comment type="similarity">
    <text evidence="3 15">Belongs to the peptidase S11 family.</text>
</comment>
<keyword evidence="19" id="KW-1185">Reference proteome</keyword>
<accession>A0A212PVG5</accession>
<keyword evidence="7 16" id="KW-0732">Signal</keyword>
<sequence length="401" mass="42498">MRTIAVLFLMFWAVAGAAAQSVSTIVPRALVMDVGTGAVLFDKAADEPTAPASLAKLMTAELVFRDLKGGKITLDTAFPISEHAWKTAQGGASMFARLGSSVRVEDLLRGLIVQSGADAAIALAEGLGGSEESFAAMMNKRAGELGMTHSHFIDAWGSPNAAQTVSARDLAALALNIITAYPDYYHFFGEKEFTWSKVRQLNRNPILFNEVAGDGLKVGNLPDGGFNLVGSAVNGGRRLIVVVLDAKNAKDRAEESRKLFNWGFRGFEVRDLFAAGEEVGVARVYGGAASDVPLVTEAPVQLMAARGSAEKLTGKIVYEGPLLAPVEAGRTVARLKIYHGATLALDAPLKTGESVELGDLSQRAKDAAFELGLQVFHKALNYAFSKTGKKPATVEASAEAR</sequence>
<dbReference type="Pfam" id="PF07943">
    <property type="entry name" value="PBP5_C"/>
    <property type="match status" value="1"/>
</dbReference>
<feature type="active site" evidence="13">
    <location>
        <position position="115"/>
    </location>
</feature>
<evidence type="ECO:0000256" key="14">
    <source>
        <dbReference type="PIRSR" id="PIRSR618044-2"/>
    </source>
</evidence>
<proteinExistence type="inferred from homology"/>
<keyword evidence="9" id="KW-0133">Cell shape</keyword>
<evidence type="ECO:0000256" key="11">
    <source>
        <dbReference type="ARBA" id="ARBA00023316"/>
    </source>
</evidence>
<dbReference type="GO" id="GO:0009002">
    <property type="term" value="F:serine-type D-Ala-D-Ala carboxypeptidase activity"/>
    <property type="evidence" value="ECO:0007669"/>
    <property type="project" value="UniProtKB-EC"/>
</dbReference>
<dbReference type="InterPro" id="IPR018044">
    <property type="entry name" value="Peptidase_S11"/>
</dbReference>
<evidence type="ECO:0000256" key="8">
    <source>
        <dbReference type="ARBA" id="ARBA00022801"/>
    </source>
</evidence>
<gene>
    <name evidence="18" type="ORF">SAMN06265338_1015</name>
</gene>
<feature type="active site" description="Proton acceptor" evidence="13">
    <location>
        <position position="56"/>
    </location>
</feature>
<keyword evidence="5 18" id="KW-0121">Carboxypeptidase</keyword>
<dbReference type="SUPFAM" id="SSF56601">
    <property type="entry name" value="beta-lactamase/transpeptidase-like"/>
    <property type="match status" value="1"/>
</dbReference>
<dbReference type="InterPro" id="IPR001967">
    <property type="entry name" value="Peptidase_S11_N"/>
</dbReference>
<evidence type="ECO:0000256" key="5">
    <source>
        <dbReference type="ARBA" id="ARBA00022645"/>
    </source>
</evidence>
<evidence type="ECO:0000256" key="16">
    <source>
        <dbReference type="SAM" id="SignalP"/>
    </source>
</evidence>
<dbReference type="InterPro" id="IPR012338">
    <property type="entry name" value="Beta-lactam/transpept-like"/>
</dbReference>
<evidence type="ECO:0000256" key="4">
    <source>
        <dbReference type="ARBA" id="ARBA00012448"/>
    </source>
</evidence>
<dbReference type="InterPro" id="IPR037167">
    <property type="entry name" value="Peptidase_S11_C_sf"/>
</dbReference>
<comment type="function">
    <text evidence="1">Removes C-terminal D-alanyl residues from sugar-peptide cell wall precursors.</text>
</comment>
<evidence type="ECO:0000256" key="3">
    <source>
        <dbReference type="ARBA" id="ARBA00007164"/>
    </source>
</evidence>
<feature type="chain" id="PRO_5012081055" description="serine-type D-Ala-D-Ala carboxypeptidase" evidence="16">
    <location>
        <begin position="18"/>
        <end position="401"/>
    </location>
</feature>
<dbReference type="InterPro" id="IPR012907">
    <property type="entry name" value="Peptidase_S11_C"/>
</dbReference>
<evidence type="ECO:0000256" key="10">
    <source>
        <dbReference type="ARBA" id="ARBA00022984"/>
    </source>
</evidence>
<dbReference type="InterPro" id="IPR015956">
    <property type="entry name" value="Peniciliin-bd_prot_C_sf"/>
</dbReference>
<dbReference type="GO" id="GO:0006508">
    <property type="term" value="P:proteolysis"/>
    <property type="evidence" value="ECO:0007669"/>
    <property type="project" value="UniProtKB-KW"/>
</dbReference>
<evidence type="ECO:0000256" key="9">
    <source>
        <dbReference type="ARBA" id="ARBA00022960"/>
    </source>
</evidence>
<evidence type="ECO:0000256" key="13">
    <source>
        <dbReference type="PIRSR" id="PIRSR618044-1"/>
    </source>
</evidence>
<organism evidence="18 19">
    <name type="scientific">Rhodoblastus acidophilus</name>
    <name type="common">Rhodopseudomonas acidophila</name>
    <dbReference type="NCBI Taxonomy" id="1074"/>
    <lineage>
        <taxon>Bacteria</taxon>
        <taxon>Pseudomonadati</taxon>
        <taxon>Pseudomonadota</taxon>
        <taxon>Alphaproteobacteria</taxon>
        <taxon>Hyphomicrobiales</taxon>
        <taxon>Rhodoblastaceae</taxon>
        <taxon>Rhodoblastus</taxon>
    </lineage>
</organism>
<dbReference type="Gene3D" id="2.60.410.10">
    <property type="entry name" value="D-Ala-D-Ala carboxypeptidase, C-terminal domain"/>
    <property type="match status" value="1"/>
</dbReference>
<keyword evidence="11" id="KW-0961">Cell wall biogenesis/degradation</keyword>
<keyword evidence="8" id="KW-0378">Hydrolase</keyword>
<dbReference type="SMART" id="SM00936">
    <property type="entry name" value="PBP5_C"/>
    <property type="match status" value="1"/>
</dbReference>
<evidence type="ECO:0000259" key="17">
    <source>
        <dbReference type="SMART" id="SM00936"/>
    </source>
</evidence>